<feature type="active site" description="Nucleophile" evidence="7">
    <location>
        <position position="110"/>
    </location>
</feature>
<dbReference type="PROSITE" id="PS52029">
    <property type="entry name" value="LD_TPASE"/>
    <property type="match status" value="1"/>
</dbReference>
<dbReference type="AlphaFoldDB" id="A0A1T5EMS0"/>
<name>A0A1T5EMS0_9HYPH</name>
<evidence type="ECO:0000256" key="3">
    <source>
        <dbReference type="ARBA" id="ARBA00022679"/>
    </source>
</evidence>
<proteinExistence type="inferred from homology"/>
<evidence type="ECO:0000256" key="4">
    <source>
        <dbReference type="ARBA" id="ARBA00022960"/>
    </source>
</evidence>
<dbReference type="PANTHER" id="PTHR30582">
    <property type="entry name" value="L,D-TRANSPEPTIDASE"/>
    <property type="match status" value="1"/>
</dbReference>
<dbReference type="SUPFAM" id="SSF141523">
    <property type="entry name" value="L,D-transpeptidase catalytic domain-like"/>
    <property type="match status" value="1"/>
</dbReference>
<evidence type="ECO:0000259" key="10">
    <source>
        <dbReference type="PROSITE" id="PS52029"/>
    </source>
</evidence>
<evidence type="ECO:0000313" key="11">
    <source>
        <dbReference type="EMBL" id="SKB85302.1"/>
    </source>
</evidence>
<feature type="active site" description="Proton donor/acceptor" evidence="7">
    <location>
        <position position="94"/>
    </location>
</feature>
<dbReference type="Proteomes" id="UP000190130">
    <property type="component" value="Unassembled WGS sequence"/>
</dbReference>
<organism evidence="11 12">
    <name type="scientific">Bosea thiooxidans</name>
    <dbReference type="NCBI Taxonomy" id="53254"/>
    <lineage>
        <taxon>Bacteria</taxon>
        <taxon>Pseudomonadati</taxon>
        <taxon>Pseudomonadota</taxon>
        <taxon>Alphaproteobacteria</taxon>
        <taxon>Hyphomicrobiales</taxon>
        <taxon>Boseaceae</taxon>
        <taxon>Bosea</taxon>
    </lineage>
</organism>
<evidence type="ECO:0000313" key="12">
    <source>
        <dbReference type="Proteomes" id="UP000190130"/>
    </source>
</evidence>
<keyword evidence="9" id="KW-0732">Signal</keyword>
<reference evidence="11 12" key="1">
    <citation type="submission" date="2017-02" db="EMBL/GenBank/DDBJ databases">
        <authorList>
            <person name="Peterson S.W."/>
        </authorList>
    </citation>
    <scope>NUCLEOTIDE SEQUENCE [LARGE SCALE GENOMIC DNA]</scope>
    <source>
        <strain evidence="11 12">DSM 9653</strain>
    </source>
</reference>
<evidence type="ECO:0000256" key="5">
    <source>
        <dbReference type="ARBA" id="ARBA00022984"/>
    </source>
</evidence>
<accession>A0A1T5EMS0</accession>
<keyword evidence="5 7" id="KW-0573">Peptidoglycan synthesis</keyword>
<dbReference type="Pfam" id="PF03734">
    <property type="entry name" value="YkuD"/>
    <property type="match status" value="1"/>
</dbReference>
<dbReference type="EMBL" id="FUYX01000006">
    <property type="protein sequence ID" value="SKB85302.1"/>
    <property type="molecule type" value="Genomic_DNA"/>
</dbReference>
<dbReference type="GO" id="GO:0018104">
    <property type="term" value="P:peptidoglycan-protein cross-linking"/>
    <property type="evidence" value="ECO:0007669"/>
    <property type="project" value="TreeGrafter"/>
</dbReference>
<keyword evidence="6 7" id="KW-0961">Cell wall biogenesis/degradation</keyword>
<dbReference type="InterPro" id="IPR050979">
    <property type="entry name" value="LD-transpeptidase"/>
</dbReference>
<dbReference type="GO" id="GO:0005576">
    <property type="term" value="C:extracellular region"/>
    <property type="evidence" value="ECO:0007669"/>
    <property type="project" value="TreeGrafter"/>
</dbReference>
<keyword evidence="3" id="KW-0808">Transferase</keyword>
<feature type="region of interest" description="Disordered" evidence="8">
    <location>
        <begin position="167"/>
        <end position="199"/>
    </location>
</feature>
<dbReference type="GO" id="GO:0008360">
    <property type="term" value="P:regulation of cell shape"/>
    <property type="evidence" value="ECO:0007669"/>
    <property type="project" value="UniProtKB-UniRule"/>
</dbReference>
<dbReference type="RefSeq" id="WP_079591584.1">
    <property type="nucleotide sequence ID" value="NZ_FUYX01000006.1"/>
</dbReference>
<feature type="chain" id="PRO_5012323660" evidence="9">
    <location>
        <begin position="23"/>
        <end position="232"/>
    </location>
</feature>
<dbReference type="GO" id="GO:0016740">
    <property type="term" value="F:transferase activity"/>
    <property type="evidence" value="ECO:0007669"/>
    <property type="project" value="UniProtKB-KW"/>
</dbReference>
<comment type="pathway">
    <text evidence="1 7">Cell wall biogenesis; peptidoglycan biosynthesis.</text>
</comment>
<dbReference type="InterPro" id="IPR005490">
    <property type="entry name" value="LD_TPept_cat_dom"/>
</dbReference>
<dbReference type="GO" id="GO:0071555">
    <property type="term" value="P:cell wall organization"/>
    <property type="evidence" value="ECO:0007669"/>
    <property type="project" value="UniProtKB-UniRule"/>
</dbReference>
<dbReference type="GO" id="GO:0071972">
    <property type="term" value="F:peptidoglycan L,D-transpeptidase activity"/>
    <property type="evidence" value="ECO:0007669"/>
    <property type="project" value="TreeGrafter"/>
</dbReference>
<comment type="similarity">
    <text evidence="2">Belongs to the YkuD family.</text>
</comment>
<evidence type="ECO:0000256" key="2">
    <source>
        <dbReference type="ARBA" id="ARBA00005992"/>
    </source>
</evidence>
<evidence type="ECO:0000256" key="1">
    <source>
        <dbReference type="ARBA" id="ARBA00004752"/>
    </source>
</evidence>
<gene>
    <name evidence="11" type="ORF">SAMN05660750_02670</name>
</gene>
<evidence type="ECO:0000256" key="7">
    <source>
        <dbReference type="PROSITE-ProRule" id="PRU01373"/>
    </source>
</evidence>
<feature type="domain" description="L,D-TPase catalytic" evidence="10">
    <location>
        <begin position="24"/>
        <end position="138"/>
    </location>
</feature>
<dbReference type="UniPathway" id="UPA00219"/>
<dbReference type="CDD" id="cd16913">
    <property type="entry name" value="YkuD_like"/>
    <property type="match status" value="1"/>
</dbReference>
<dbReference type="PANTHER" id="PTHR30582:SF2">
    <property type="entry name" value="L,D-TRANSPEPTIDASE YCIB-RELATED"/>
    <property type="match status" value="1"/>
</dbReference>
<feature type="signal peptide" evidence="9">
    <location>
        <begin position="1"/>
        <end position="22"/>
    </location>
</feature>
<sequence length="232" mass="25026">MRRVLGILTIFLLAVLGSAAQAGVNVRVDIAAQRMTVTTTEGEVYDWKISSGRQGFRSPNGVYRPTRLEKNWYSRKYGGAMPHAVFFRGGYAIHGTTAVGALGRPASHGCIRLHPANAAKLFALVKKYGAGQTRIALNGAATDNLSRFAKASSTSKAKLARATAPAKHKLAKHSGTKQQIAKAKSQRGQATLAQQRRGGGWETARGQILLRPALPANAYGYQPYYPSGYGWR</sequence>
<keyword evidence="4 7" id="KW-0133">Cell shape</keyword>
<protein>
    <submittedName>
        <fullName evidence="11">L,D-transpeptidase catalytic domain</fullName>
    </submittedName>
</protein>
<dbReference type="Gene3D" id="2.40.440.10">
    <property type="entry name" value="L,D-transpeptidase catalytic domain-like"/>
    <property type="match status" value="1"/>
</dbReference>
<evidence type="ECO:0000256" key="9">
    <source>
        <dbReference type="SAM" id="SignalP"/>
    </source>
</evidence>
<dbReference type="InterPro" id="IPR038063">
    <property type="entry name" value="Transpep_catalytic_dom"/>
</dbReference>
<evidence type="ECO:0000256" key="6">
    <source>
        <dbReference type="ARBA" id="ARBA00023316"/>
    </source>
</evidence>
<evidence type="ECO:0000256" key="8">
    <source>
        <dbReference type="SAM" id="MobiDB-lite"/>
    </source>
</evidence>